<dbReference type="RefSeq" id="WP_013023731.1">
    <property type="nucleotide sequence ID" value="NC_013949.1"/>
</dbReference>
<dbReference type="GO" id="GO:0008168">
    <property type="term" value="F:methyltransferase activity"/>
    <property type="evidence" value="ECO:0007669"/>
    <property type="project" value="UniProtKB-KW"/>
</dbReference>
<evidence type="ECO:0000256" key="2">
    <source>
        <dbReference type="ARBA" id="ARBA00022694"/>
    </source>
</evidence>
<dbReference type="KEGG" id="hms:HMU14120"/>
<dbReference type="InterPro" id="IPR029063">
    <property type="entry name" value="SAM-dependent_MTases_sf"/>
</dbReference>
<dbReference type="STRING" id="679897.HMU14120"/>
<evidence type="ECO:0000256" key="1">
    <source>
        <dbReference type="ARBA" id="ARBA00022679"/>
    </source>
</evidence>
<dbReference type="Gene3D" id="3.40.50.150">
    <property type="entry name" value="Vaccinia Virus protein VP39"/>
    <property type="match status" value="1"/>
</dbReference>
<dbReference type="SUPFAM" id="SSF53335">
    <property type="entry name" value="S-adenosyl-L-methionine-dependent methyltransferases"/>
    <property type="match status" value="1"/>
</dbReference>
<protein>
    <submittedName>
        <fullName evidence="3">Putative methyltransferase</fullName>
    </submittedName>
</protein>
<dbReference type="GO" id="GO:0032259">
    <property type="term" value="P:methylation"/>
    <property type="evidence" value="ECO:0007669"/>
    <property type="project" value="UniProtKB-KW"/>
</dbReference>
<gene>
    <name evidence="3" type="ordered locus">HMU14120</name>
</gene>
<accession>D3UJI9</accession>
<dbReference type="EMBL" id="FN555004">
    <property type="protein sequence ID" value="CBG40665.1"/>
    <property type="molecule type" value="Genomic_DNA"/>
</dbReference>
<dbReference type="HOGENOM" id="CLU_052665_1_0_7"/>
<keyword evidence="2" id="KW-0819">tRNA processing</keyword>
<dbReference type="CDD" id="cd02440">
    <property type="entry name" value="AdoMet_MTases"/>
    <property type="match status" value="1"/>
</dbReference>
<dbReference type="GO" id="GO:0016765">
    <property type="term" value="F:transferase activity, transferring alkyl or aryl (other than methyl) groups"/>
    <property type="evidence" value="ECO:0007669"/>
    <property type="project" value="InterPro"/>
</dbReference>
<dbReference type="InterPro" id="IPR010017">
    <property type="entry name" value="CmoB"/>
</dbReference>
<dbReference type="NCBIfam" id="TIGR00452">
    <property type="entry name" value="tRNA 5-methoxyuridine(34)/uridine 5-oxyacetic acid(34) synthase CmoB"/>
    <property type="match status" value="1"/>
</dbReference>
<reference evidence="3 4" key="1">
    <citation type="journal article" date="2010" name="BMC Genomics">
        <title>Comparative genomics and proteomics of Helicobacter mustelae, an ulcerogenic and carcinogenic gastric pathogen.</title>
        <authorList>
            <person name="O'Toole P.W."/>
            <person name="Snelling W.J."/>
            <person name="Canchaya C."/>
            <person name="Forde B.M."/>
            <person name="Hardie K.R."/>
            <person name="Josenhans C."/>
            <person name="Graham R.L.J."/>
            <person name="McMullan G."/>
            <person name="Parkhill J."/>
            <person name="Belda E."/>
            <person name="Bentley S.D."/>
        </authorList>
    </citation>
    <scope>NUCLEOTIDE SEQUENCE [LARGE SCALE GENOMIC DNA]</scope>
    <source>
        <strain evidence="4">ATCC 43772 / LMG 18044 / NCTC 12198 / 12198</strain>
    </source>
</reference>
<dbReference type="AlphaFoldDB" id="D3UJI9"/>
<keyword evidence="3" id="KW-0489">Methyltransferase</keyword>
<evidence type="ECO:0000313" key="4">
    <source>
        <dbReference type="Proteomes" id="UP000001522"/>
    </source>
</evidence>
<keyword evidence="1 3" id="KW-0808">Transferase</keyword>
<dbReference type="eggNOG" id="COG0500">
    <property type="taxonomic scope" value="Bacteria"/>
</dbReference>
<evidence type="ECO:0000313" key="3">
    <source>
        <dbReference type="EMBL" id="CBG40665.1"/>
    </source>
</evidence>
<organism evidence="3 4">
    <name type="scientific">Helicobacter mustelae (strain ATCC 43772 / CCUG 25715 / CIP 103759 / LMG 18044 / NCTC 12198 / R85-136P)</name>
    <name type="common">Campylobacter mustelae</name>
    <dbReference type="NCBI Taxonomy" id="679897"/>
    <lineage>
        <taxon>Bacteria</taxon>
        <taxon>Pseudomonadati</taxon>
        <taxon>Campylobacterota</taxon>
        <taxon>Epsilonproteobacteria</taxon>
        <taxon>Campylobacterales</taxon>
        <taxon>Helicobacteraceae</taxon>
        <taxon>Helicobacter</taxon>
    </lineage>
</organism>
<dbReference type="GO" id="GO:0002098">
    <property type="term" value="P:tRNA wobble uridine modification"/>
    <property type="evidence" value="ECO:0007669"/>
    <property type="project" value="InterPro"/>
</dbReference>
<sequence>MNFKNPKIKELFEKISTLPKLSNPCPYHCENGVHINLPELCQKDQETITNLARALLPWRKGPFYLGDLFIDSEWRSFMKWEQIAPHVNLEQKDVADIGCNNGYYLWEMLKHNPKSLMGFDPGEIFYAQFCFLNHFLQTPIVFQLLGVEDLRFYEKKFDVIFCLGVLYHRSDPISALKLLARALREDGELVLDTLIIDDDKEVALTPKESYAKMKNVYFIPSIPALLSWCFRAKLELIEIINIKATTLEEQRKTEWMDSLSLDSFVDLQKGQTIEGYPLPKRAYFKFKRMKNARTRL</sequence>
<dbReference type="Pfam" id="PF08003">
    <property type="entry name" value="Methyltransf_9"/>
    <property type="match status" value="1"/>
</dbReference>
<name>D3UJI9_HELM1</name>
<proteinExistence type="inferred from homology"/>
<keyword evidence="4" id="KW-1185">Reference proteome</keyword>
<dbReference type="InterPro" id="IPR027555">
    <property type="entry name" value="Mo5U34_MeTrfas-like"/>
</dbReference>
<dbReference type="NCBIfam" id="NF011650">
    <property type="entry name" value="PRK15068.1"/>
    <property type="match status" value="1"/>
</dbReference>
<dbReference type="HAMAP" id="MF_01590">
    <property type="entry name" value="tRNA_carboxymethyltr_CmoB"/>
    <property type="match status" value="1"/>
</dbReference>
<dbReference type="Proteomes" id="UP000001522">
    <property type="component" value="Chromosome"/>
</dbReference>